<dbReference type="AlphaFoldDB" id="A0A248UPY1"/>
<accession>A0A248UPY1</accession>
<proteinExistence type="predicted"/>
<evidence type="ECO:0000313" key="2">
    <source>
        <dbReference type="Proteomes" id="UP000215256"/>
    </source>
</evidence>
<dbReference type="KEGG" id="och:CES85_3024"/>
<dbReference type="Proteomes" id="UP000215256">
    <property type="component" value="Plasmid unnamed1"/>
</dbReference>
<sequence>MEQSLTKQNKADYASLVAKNLDKKVKPANIQIDAALHSGTWTVIYASTPIADPGYFFFDSSSGVEVFKDVWGGIADDGDGPVLIKWARDLGANKEIALCFSHVVMSD</sequence>
<organism evidence="1 2">
    <name type="scientific">Ochrobactrum quorumnocens</name>
    <dbReference type="NCBI Taxonomy" id="271865"/>
    <lineage>
        <taxon>Bacteria</taxon>
        <taxon>Pseudomonadati</taxon>
        <taxon>Pseudomonadota</taxon>
        <taxon>Alphaproteobacteria</taxon>
        <taxon>Hyphomicrobiales</taxon>
        <taxon>Brucellaceae</taxon>
        <taxon>Brucella/Ochrobactrum group</taxon>
        <taxon>Ochrobactrum</taxon>
    </lineage>
</organism>
<evidence type="ECO:0000313" key="1">
    <source>
        <dbReference type="EMBL" id="ASV88662.1"/>
    </source>
</evidence>
<keyword evidence="1" id="KW-0614">Plasmid</keyword>
<name>A0A248UPY1_9HYPH</name>
<gene>
    <name evidence="1" type="ORF">CES85_3024</name>
</gene>
<protein>
    <submittedName>
        <fullName evidence="1">Uncharacterized protein</fullName>
    </submittedName>
</protein>
<dbReference type="EMBL" id="CP022605">
    <property type="protein sequence ID" value="ASV88662.1"/>
    <property type="molecule type" value="Genomic_DNA"/>
</dbReference>
<geneLocation type="plasmid" evidence="1 2">
    <name>unnamed1</name>
</geneLocation>
<reference evidence="1 2" key="1">
    <citation type="submission" date="2017-07" db="EMBL/GenBank/DDBJ databases">
        <title>Phylogenetic study on the rhizospheric bacterium Ochrobactrum sp. A44.</title>
        <authorList>
            <person name="Krzyzanowska D.M."/>
            <person name="Ossowicki A."/>
            <person name="Rajewska M."/>
            <person name="Maciag T."/>
            <person name="Kaczynski Z."/>
            <person name="Czerwicka M."/>
            <person name="Jafra S."/>
        </authorList>
    </citation>
    <scope>NUCLEOTIDE SEQUENCE [LARGE SCALE GENOMIC DNA]</scope>
    <source>
        <strain evidence="1 2">A44</strain>
        <plasmid evidence="1 2">unnamed1</plasmid>
    </source>
</reference>